<feature type="region of interest" description="Disordered" evidence="1">
    <location>
        <begin position="34"/>
        <end position="103"/>
    </location>
</feature>
<evidence type="ECO:0000313" key="2">
    <source>
        <dbReference type="EMBL" id="VEL14025.1"/>
    </source>
</evidence>
<evidence type="ECO:0000313" key="3">
    <source>
        <dbReference type="Proteomes" id="UP000784294"/>
    </source>
</evidence>
<name>A0A3S5CJS0_9PLAT</name>
<evidence type="ECO:0000256" key="1">
    <source>
        <dbReference type="SAM" id="MobiDB-lite"/>
    </source>
</evidence>
<reference evidence="2" key="1">
    <citation type="submission" date="2018-11" db="EMBL/GenBank/DDBJ databases">
        <authorList>
            <consortium name="Pathogen Informatics"/>
        </authorList>
    </citation>
    <scope>NUCLEOTIDE SEQUENCE</scope>
</reference>
<gene>
    <name evidence="2" type="ORF">PXEA_LOCUS7465</name>
</gene>
<accession>A0A3S5CJS0</accession>
<dbReference type="AlphaFoldDB" id="A0A3S5CJS0"/>
<feature type="compositionally biased region" description="Polar residues" evidence="1">
    <location>
        <begin position="38"/>
        <end position="73"/>
    </location>
</feature>
<proteinExistence type="predicted"/>
<keyword evidence="3" id="KW-1185">Reference proteome</keyword>
<sequence>MIVSPDELPSREADELPDLRRLVEESLLERIEQLRLAPSSQPESPAMSINSVESATSPTGRLPTPSHSDQTNPEKAVPSPQADSALRRLETPPSSRSPSPPAQRIAQIVTCPSLYPLRSVSPGTSLRHTVSVAIQCPSPFGATDSERGLTDRPVEVRINLAFVPLSRLLCLLLVFILAGQENY</sequence>
<comment type="caution">
    <text evidence="2">The sequence shown here is derived from an EMBL/GenBank/DDBJ whole genome shotgun (WGS) entry which is preliminary data.</text>
</comment>
<protein>
    <submittedName>
        <fullName evidence="2">Uncharacterized protein</fullName>
    </submittedName>
</protein>
<dbReference type="EMBL" id="CAAALY010019760">
    <property type="protein sequence ID" value="VEL14025.1"/>
    <property type="molecule type" value="Genomic_DNA"/>
</dbReference>
<organism evidence="2 3">
    <name type="scientific">Protopolystoma xenopodis</name>
    <dbReference type="NCBI Taxonomy" id="117903"/>
    <lineage>
        <taxon>Eukaryota</taxon>
        <taxon>Metazoa</taxon>
        <taxon>Spiralia</taxon>
        <taxon>Lophotrochozoa</taxon>
        <taxon>Platyhelminthes</taxon>
        <taxon>Monogenea</taxon>
        <taxon>Polyopisthocotylea</taxon>
        <taxon>Polystomatidea</taxon>
        <taxon>Polystomatidae</taxon>
        <taxon>Protopolystoma</taxon>
    </lineage>
</organism>
<dbReference type="Proteomes" id="UP000784294">
    <property type="component" value="Unassembled WGS sequence"/>
</dbReference>